<dbReference type="EMBL" id="LT594324">
    <property type="protein sequence ID" value="SBT45805.1"/>
    <property type="molecule type" value="Genomic_DNA"/>
</dbReference>
<protein>
    <submittedName>
        <fullName evidence="7">FAD/FMN-containing dehydrogenase</fullName>
    </submittedName>
</protein>
<dbReference type="Pfam" id="PF13183">
    <property type="entry name" value="Fer4_8"/>
    <property type="match status" value="1"/>
</dbReference>
<feature type="transmembrane region" description="Helical" evidence="5">
    <location>
        <begin position="1008"/>
        <end position="1027"/>
    </location>
</feature>
<evidence type="ECO:0000313" key="8">
    <source>
        <dbReference type="Proteomes" id="UP000198765"/>
    </source>
</evidence>
<dbReference type="SUPFAM" id="SSF46548">
    <property type="entry name" value="alpha-helical ferredoxin"/>
    <property type="match status" value="1"/>
</dbReference>
<keyword evidence="2" id="KW-0285">Flavoprotein</keyword>
<dbReference type="PANTHER" id="PTHR11748:SF119">
    <property type="entry name" value="D-2-HYDROXYGLUTARATE DEHYDROGENASE"/>
    <property type="match status" value="1"/>
</dbReference>
<comment type="cofactor">
    <cofactor evidence="1">
        <name>FAD</name>
        <dbReference type="ChEBI" id="CHEBI:57692"/>
    </cofactor>
</comment>
<dbReference type="PANTHER" id="PTHR11748">
    <property type="entry name" value="D-LACTATE DEHYDROGENASE"/>
    <property type="match status" value="1"/>
</dbReference>
<dbReference type="InterPro" id="IPR016171">
    <property type="entry name" value="Vanillyl_alc_oxidase_C-sub2"/>
</dbReference>
<dbReference type="AlphaFoldDB" id="A0A1A8ZPK1"/>
<organism evidence="7 8">
    <name type="scientific">Micromonospora narathiwatensis</name>
    <dbReference type="NCBI Taxonomy" id="299146"/>
    <lineage>
        <taxon>Bacteria</taxon>
        <taxon>Bacillati</taxon>
        <taxon>Actinomycetota</taxon>
        <taxon>Actinomycetes</taxon>
        <taxon>Micromonosporales</taxon>
        <taxon>Micromonosporaceae</taxon>
        <taxon>Micromonospora</taxon>
    </lineage>
</organism>
<dbReference type="Gene3D" id="3.30.70.2740">
    <property type="match status" value="1"/>
</dbReference>
<dbReference type="GO" id="GO:1903457">
    <property type="term" value="P:lactate catabolic process"/>
    <property type="evidence" value="ECO:0007669"/>
    <property type="project" value="TreeGrafter"/>
</dbReference>
<dbReference type="InterPro" id="IPR004113">
    <property type="entry name" value="FAD-bd_oxidored_4_C"/>
</dbReference>
<name>A0A1A8ZPK1_9ACTN</name>
<dbReference type="InterPro" id="IPR016166">
    <property type="entry name" value="FAD-bd_PCMH"/>
</dbReference>
<dbReference type="Pfam" id="PF02754">
    <property type="entry name" value="CCG"/>
    <property type="match status" value="1"/>
</dbReference>
<accession>A0A1A8ZPK1</accession>
<sequence>MTRVAARPVALPDPVTRAPAPAGGVDLDALAAQLRPVVDGEVRFDSGSRGAYSTDGSNYRQVPLGVVVPRTVEAAVAAIAVCRRMDVPVLSRGGGTSLAGECTNTAVVIDWSKYCNRLIEVDAEAKTCLVEPGIVLDTLNELLAPYRLEFGPKPSTHTHCTIGGMIGNNSCGSTAQRTGKTVDNLVEMEVLLYDGTRMWVGETSDEAYAEIQRRGGRPAEIYRQLRALRDEYLSDIRTRYPDIPRRVSGYGLDSLLPEKRFHVGQALVGSENTLVTVLRARLRLVPVVPAKAMVFLGYPDIAAAADDVKHVLPHNPIALEGLDDKLINFEKRKHLHAAAVHLLPQGGGWLMVQLGGDTPEEAEAAVARMLHALRRDGGPTVHRFDDEAHEEQMWGVRESGLGATARVPGEADTWEGWEDSAVPPDRLGDYLRNLDRLFREYGFEQASLYGHFGQGCVHTRIPFKLDTADGVRQFRSFVEHAADLVVSYGGSFSGEHGDGQSRGELLPKMFGDRLIRAFGQLKAIFDPADRMNPGKAVAPYPLDSHLRIGVDYNHGDVSTHFHYPDDSGSFGRAVLRCVGVGECRRQHGGVMCPSYMVTREEEHSTRGRARLLFEMLDGTARGGVVGEGWRSDAVRDALDLCLACKGCKADCPVNVDMATYKAEFLSHHYAGRLRPRSHYSMGWLPVVAALAATAPRTVNALAQAPGLNRLAKVIGGIDQRRDIPLFAPESFQHWFARRTPHGDGSRGEVLLWPDTFTNHLHPGVGRAAVEVLEAAGWRVRVPDRPVCCGLTWISTGQLGIAKRVLQRTVDVLRPHLRAGTRVVGLEPSCAAVFRSDARELFPDDQDVAKLREQTVTLAELLHDHSPGWRPPRLPAHALIQTHCHQHAILGTAADQAVLADAGVRADFLDSGCCGLAGDFGFAQGHYEVSEACAERVLLPAVRDAADTDVILADGFSCRIQVEQSAADGRTAIHLAELLRAGLHGGSVPPRPEHSWAHRPAPPSRATRWAAAGLVGLAALAPAAALAARSARRGR</sequence>
<dbReference type="PROSITE" id="PS51387">
    <property type="entry name" value="FAD_PCMH"/>
    <property type="match status" value="1"/>
</dbReference>
<dbReference type="GO" id="GO:0071949">
    <property type="term" value="F:FAD binding"/>
    <property type="evidence" value="ECO:0007669"/>
    <property type="project" value="InterPro"/>
</dbReference>
<evidence type="ECO:0000256" key="2">
    <source>
        <dbReference type="ARBA" id="ARBA00022630"/>
    </source>
</evidence>
<dbReference type="GO" id="GO:0004458">
    <property type="term" value="F:D-lactate dehydrogenase (cytochrome) activity"/>
    <property type="evidence" value="ECO:0007669"/>
    <property type="project" value="TreeGrafter"/>
</dbReference>
<dbReference type="SUPFAM" id="SSF56176">
    <property type="entry name" value="FAD-binding/transporter-associated domain-like"/>
    <property type="match status" value="1"/>
</dbReference>
<dbReference type="RefSeq" id="WP_091194629.1">
    <property type="nucleotide sequence ID" value="NZ_LT594324.1"/>
</dbReference>
<reference evidence="7 8" key="1">
    <citation type="submission" date="2016-06" db="EMBL/GenBank/DDBJ databases">
        <authorList>
            <person name="Kjaerup R.B."/>
            <person name="Dalgaard T.S."/>
            <person name="Juul-Madsen H.R."/>
        </authorList>
    </citation>
    <scope>NUCLEOTIDE SEQUENCE [LARGE SCALE GENOMIC DNA]</scope>
    <source>
        <strain evidence="7 8">DSM 45248</strain>
    </source>
</reference>
<keyword evidence="8" id="KW-1185">Reference proteome</keyword>
<dbReference type="Gene3D" id="3.30.465.10">
    <property type="match status" value="1"/>
</dbReference>
<dbReference type="Proteomes" id="UP000198765">
    <property type="component" value="Chromosome I"/>
</dbReference>
<evidence type="ECO:0000256" key="3">
    <source>
        <dbReference type="ARBA" id="ARBA00022827"/>
    </source>
</evidence>
<dbReference type="OrthoDB" id="9770306at2"/>
<keyword evidence="5" id="KW-0812">Transmembrane</keyword>
<dbReference type="InterPro" id="IPR016169">
    <property type="entry name" value="FAD-bd_PCMH_sub2"/>
</dbReference>
<keyword evidence="4" id="KW-0560">Oxidoreductase</keyword>
<dbReference type="InterPro" id="IPR017896">
    <property type="entry name" value="4Fe4S_Fe-S-bd"/>
</dbReference>
<proteinExistence type="predicted"/>
<evidence type="ECO:0000256" key="1">
    <source>
        <dbReference type="ARBA" id="ARBA00001974"/>
    </source>
</evidence>
<evidence type="ECO:0000259" key="6">
    <source>
        <dbReference type="PROSITE" id="PS51387"/>
    </source>
</evidence>
<dbReference type="InterPro" id="IPR016167">
    <property type="entry name" value="FAD-bd_PCMH_sub1"/>
</dbReference>
<dbReference type="Pfam" id="PF01565">
    <property type="entry name" value="FAD_binding_4"/>
    <property type="match status" value="1"/>
</dbReference>
<dbReference type="InterPro" id="IPR004017">
    <property type="entry name" value="Cys_rich_dom"/>
</dbReference>
<dbReference type="InterPro" id="IPR006094">
    <property type="entry name" value="Oxid_FAD_bind_N"/>
</dbReference>
<feature type="domain" description="FAD-binding PCMH-type" evidence="6">
    <location>
        <begin position="59"/>
        <end position="287"/>
    </location>
</feature>
<keyword evidence="5" id="KW-0472">Membrane</keyword>
<evidence type="ECO:0000256" key="5">
    <source>
        <dbReference type="SAM" id="Phobius"/>
    </source>
</evidence>
<dbReference type="Gene3D" id="1.10.45.10">
    <property type="entry name" value="Vanillyl-alcohol Oxidase, Chain A, domain 4"/>
    <property type="match status" value="1"/>
</dbReference>
<keyword evidence="3" id="KW-0274">FAD</keyword>
<dbReference type="InterPro" id="IPR016164">
    <property type="entry name" value="FAD-linked_Oxase-like_C"/>
</dbReference>
<dbReference type="Pfam" id="PF02913">
    <property type="entry name" value="FAD-oxidase_C"/>
    <property type="match status" value="1"/>
</dbReference>
<dbReference type="GO" id="GO:0008720">
    <property type="term" value="F:D-lactate dehydrogenase (NAD+) activity"/>
    <property type="evidence" value="ECO:0007669"/>
    <property type="project" value="TreeGrafter"/>
</dbReference>
<evidence type="ECO:0000256" key="4">
    <source>
        <dbReference type="ARBA" id="ARBA00023002"/>
    </source>
</evidence>
<dbReference type="InterPro" id="IPR036318">
    <property type="entry name" value="FAD-bd_PCMH-like_sf"/>
</dbReference>
<dbReference type="PATRIC" id="fig|299146.4.peg.2521"/>
<keyword evidence="5" id="KW-1133">Transmembrane helix</keyword>
<evidence type="ECO:0000313" key="7">
    <source>
        <dbReference type="EMBL" id="SBT45805.1"/>
    </source>
</evidence>
<gene>
    <name evidence="7" type="ORF">GA0070621_2438</name>
</gene>
<dbReference type="SUPFAM" id="SSF55103">
    <property type="entry name" value="FAD-linked oxidases, C-terminal domain"/>
    <property type="match status" value="1"/>
</dbReference>
<dbReference type="Gene3D" id="3.30.43.10">
    <property type="entry name" value="Uridine Diphospho-n-acetylenolpyruvylglucosamine Reductase, domain 2"/>
    <property type="match status" value="1"/>
</dbReference>